<proteinExistence type="predicted"/>
<feature type="region of interest" description="Disordered" evidence="1">
    <location>
        <begin position="1"/>
        <end position="22"/>
    </location>
</feature>
<dbReference type="EMBL" id="NNRL01000159">
    <property type="protein sequence ID" value="OYR12509.1"/>
    <property type="molecule type" value="Genomic_DNA"/>
</dbReference>
<evidence type="ECO:0000256" key="1">
    <source>
        <dbReference type="SAM" id="MobiDB-lite"/>
    </source>
</evidence>
<name>A0A256FCA9_9HYPH</name>
<gene>
    <name evidence="2" type="ORF">CEV33_1293</name>
</gene>
<accession>A0A256FCA9</accession>
<evidence type="ECO:0000313" key="2">
    <source>
        <dbReference type="EMBL" id="OYR12509.1"/>
    </source>
</evidence>
<organism evidence="2 3">
    <name type="scientific">Brucella grignonensis</name>
    <dbReference type="NCBI Taxonomy" id="94627"/>
    <lineage>
        <taxon>Bacteria</taxon>
        <taxon>Pseudomonadati</taxon>
        <taxon>Pseudomonadota</taxon>
        <taxon>Alphaproteobacteria</taxon>
        <taxon>Hyphomicrobiales</taxon>
        <taxon>Brucellaceae</taxon>
        <taxon>Brucella/Ochrobactrum group</taxon>
        <taxon>Brucella</taxon>
    </lineage>
</organism>
<comment type="caution">
    <text evidence="2">The sequence shown here is derived from an EMBL/GenBank/DDBJ whole genome shotgun (WGS) entry which is preliminary data.</text>
</comment>
<sequence>MRPLWRSSGRRRTLAHPKGAGQHRRNFLVPRGMSALPAGEESCDDAVALGRSKRIALVFGQIRPLKRPFGAVETRGLNGDVATLRLHQDDLTGNTGLSCHHASQIMRISASGLFHRHATTRGFPSVCTRWCRPSCAPMGRVCAPG</sequence>
<reference evidence="2 3" key="1">
    <citation type="submission" date="2017-07" db="EMBL/GenBank/DDBJ databases">
        <title>Phylogenetic study on the rhizospheric bacterium Ochrobactrum sp. A44.</title>
        <authorList>
            <person name="Krzyzanowska D.M."/>
            <person name="Ossowicki A."/>
            <person name="Rajewska M."/>
            <person name="Maciag T."/>
            <person name="Kaczynski Z."/>
            <person name="Czerwicka M."/>
            <person name="Jafra S."/>
        </authorList>
    </citation>
    <scope>NUCLEOTIDE SEQUENCE [LARGE SCALE GENOMIC DNA]</scope>
    <source>
        <strain evidence="2 3">OgA9a</strain>
    </source>
</reference>
<dbReference type="Proteomes" id="UP000216478">
    <property type="component" value="Unassembled WGS sequence"/>
</dbReference>
<keyword evidence="3" id="KW-1185">Reference proteome</keyword>
<dbReference type="AlphaFoldDB" id="A0A256FCA9"/>
<feature type="compositionally biased region" description="Basic residues" evidence="1">
    <location>
        <begin position="8"/>
        <end position="22"/>
    </location>
</feature>
<evidence type="ECO:0000313" key="3">
    <source>
        <dbReference type="Proteomes" id="UP000216478"/>
    </source>
</evidence>
<protein>
    <submittedName>
        <fullName evidence="2">Uncharacterized protein</fullName>
    </submittedName>
</protein>